<evidence type="ECO:0000313" key="7">
    <source>
        <dbReference type="EMBL" id="SVD44135.1"/>
    </source>
</evidence>
<evidence type="ECO:0000259" key="5">
    <source>
        <dbReference type="Pfam" id="PF01782"/>
    </source>
</evidence>
<keyword evidence="2" id="KW-0690">Ribosome biogenesis</keyword>
<dbReference type="Gene3D" id="2.30.30.240">
    <property type="entry name" value="PRC-barrel domain"/>
    <property type="match status" value="1"/>
</dbReference>
<dbReference type="HAMAP" id="MF_00014">
    <property type="entry name" value="Ribosome_mat_RimM"/>
    <property type="match status" value="1"/>
</dbReference>
<evidence type="ECO:0000256" key="4">
    <source>
        <dbReference type="ARBA" id="ARBA00023186"/>
    </source>
</evidence>
<dbReference type="SUPFAM" id="SSF50447">
    <property type="entry name" value="Translation proteins"/>
    <property type="match status" value="1"/>
</dbReference>
<name>A0A382VDL8_9ZZZZ</name>
<feature type="non-terminal residue" evidence="7">
    <location>
        <position position="1"/>
    </location>
</feature>
<dbReference type="Gene3D" id="2.40.30.60">
    <property type="entry name" value="RimM"/>
    <property type="match status" value="1"/>
</dbReference>
<evidence type="ECO:0008006" key="8">
    <source>
        <dbReference type="Google" id="ProtNLM"/>
    </source>
</evidence>
<proteinExistence type="inferred from homology"/>
<dbReference type="InterPro" id="IPR011033">
    <property type="entry name" value="PRC_barrel-like_sf"/>
</dbReference>
<evidence type="ECO:0000256" key="3">
    <source>
        <dbReference type="ARBA" id="ARBA00022552"/>
    </source>
</evidence>
<keyword evidence="3" id="KW-0698">rRNA processing</keyword>
<dbReference type="NCBIfam" id="TIGR02273">
    <property type="entry name" value="16S_RimM"/>
    <property type="match status" value="1"/>
</dbReference>
<dbReference type="InterPro" id="IPR009000">
    <property type="entry name" value="Transl_B-barrel_sf"/>
</dbReference>
<reference evidence="7" key="1">
    <citation type="submission" date="2018-05" db="EMBL/GenBank/DDBJ databases">
        <authorList>
            <person name="Lanie J.A."/>
            <person name="Ng W.-L."/>
            <person name="Kazmierczak K.M."/>
            <person name="Andrzejewski T.M."/>
            <person name="Davidsen T.M."/>
            <person name="Wayne K.J."/>
            <person name="Tettelin H."/>
            <person name="Glass J.I."/>
            <person name="Rusch D."/>
            <person name="Podicherti R."/>
            <person name="Tsui H.-C.T."/>
            <person name="Winkler M.E."/>
        </authorList>
    </citation>
    <scope>NUCLEOTIDE SEQUENCE</scope>
</reference>
<dbReference type="Pfam" id="PF01782">
    <property type="entry name" value="RimM"/>
    <property type="match status" value="1"/>
</dbReference>
<dbReference type="GO" id="GO:0006364">
    <property type="term" value="P:rRNA processing"/>
    <property type="evidence" value="ECO:0007669"/>
    <property type="project" value="UniProtKB-KW"/>
</dbReference>
<dbReference type="InterPro" id="IPR056792">
    <property type="entry name" value="PRC_RimM"/>
</dbReference>
<feature type="domain" description="Ribosome maturation factor RimM PRC barrel" evidence="6">
    <location>
        <begin position="106"/>
        <end position="170"/>
    </location>
</feature>
<dbReference type="InterPro" id="IPR002676">
    <property type="entry name" value="RimM_N"/>
</dbReference>
<keyword evidence="4" id="KW-0143">Chaperone</keyword>
<dbReference type="GO" id="GO:0043022">
    <property type="term" value="F:ribosome binding"/>
    <property type="evidence" value="ECO:0007669"/>
    <property type="project" value="InterPro"/>
</dbReference>
<dbReference type="InterPro" id="IPR036976">
    <property type="entry name" value="RimM_N_sf"/>
</dbReference>
<dbReference type="InterPro" id="IPR011961">
    <property type="entry name" value="RimM"/>
</dbReference>
<sequence>VYNAPQQDNKKLLIGKINGFFGIKGWVKIFSYTEPKVNILSYQPWWLFEDDSWKSYKILDGREQSKTIVVQLEGVNDRNQSQKFIGRDIYIDKSQLPELSDGQFYWHELTGFHVINLEKVELGKVDYLVDTGANHVLVVKGDKEHWIPYIEPFLVSIEKDTKKIIVDWDENF</sequence>
<evidence type="ECO:0000259" key="6">
    <source>
        <dbReference type="Pfam" id="PF24986"/>
    </source>
</evidence>
<protein>
    <recommendedName>
        <fullName evidence="8">RimM N-terminal domain-containing protein</fullName>
    </recommendedName>
</protein>
<dbReference type="SUPFAM" id="SSF50346">
    <property type="entry name" value="PRC-barrel domain"/>
    <property type="match status" value="1"/>
</dbReference>
<organism evidence="7">
    <name type="scientific">marine metagenome</name>
    <dbReference type="NCBI Taxonomy" id="408172"/>
    <lineage>
        <taxon>unclassified sequences</taxon>
        <taxon>metagenomes</taxon>
        <taxon>ecological metagenomes</taxon>
    </lineage>
</organism>
<keyword evidence="1" id="KW-0963">Cytoplasm</keyword>
<dbReference type="GO" id="GO:0005840">
    <property type="term" value="C:ribosome"/>
    <property type="evidence" value="ECO:0007669"/>
    <property type="project" value="InterPro"/>
</dbReference>
<dbReference type="PANTHER" id="PTHR33692">
    <property type="entry name" value="RIBOSOME MATURATION FACTOR RIMM"/>
    <property type="match status" value="1"/>
</dbReference>
<gene>
    <name evidence="7" type="ORF">METZ01_LOCUS396989</name>
</gene>
<dbReference type="EMBL" id="UINC01150856">
    <property type="protein sequence ID" value="SVD44135.1"/>
    <property type="molecule type" value="Genomic_DNA"/>
</dbReference>
<evidence type="ECO:0000256" key="2">
    <source>
        <dbReference type="ARBA" id="ARBA00022517"/>
    </source>
</evidence>
<dbReference type="AlphaFoldDB" id="A0A382VDL8"/>
<accession>A0A382VDL8</accession>
<evidence type="ECO:0000256" key="1">
    <source>
        <dbReference type="ARBA" id="ARBA00022490"/>
    </source>
</evidence>
<feature type="domain" description="RimM N-terminal" evidence="5">
    <location>
        <begin position="14"/>
        <end position="95"/>
    </location>
</feature>
<dbReference type="Pfam" id="PF24986">
    <property type="entry name" value="PRC_RimM"/>
    <property type="match status" value="1"/>
</dbReference>
<dbReference type="PANTHER" id="PTHR33692:SF1">
    <property type="entry name" value="RIBOSOME MATURATION FACTOR RIMM"/>
    <property type="match status" value="1"/>
</dbReference>